<evidence type="ECO:0000313" key="3">
    <source>
        <dbReference type="EMBL" id="KAK8858236.1"/>
    </source>
</evidence>
<dbReference type="InterPro" id="IPR018845">
    <property type="entry name" value="Initiator-bd"/>
</dbReference>
<evidence type="ECO:0000256" key="1">
    <source>
        <dbReference type="SAM" id="MobiDB-lite"/>
    </source>
</evidence>
<accession>A0ABR2I6X9</accession>
<sequence length="323" mass="37043">MSFSNDENQIQPMFFDLLSDEDKEKYLSIRETISNSDKRYKKNKRIESLQESLDMIQKYCMRNDSDDWKRCLVCGVCWMGQDIAINTRQLRLLVDKCKSSINGALSKMGYSTAPIKSSITAALLTYIPFLKGNFVEQRQWTVRRKIQFSPMPPMRGNMYSPYNMYQFQTPEPGTPYLPWNQNQMSSDSLTSPETPQEREIKYVFGIQNLNNNANSPAFHNNPNSPTFLNNANISNNLQNPISGSSNTPANLIQNNTNNNNLNNKESAENVGNDEDNEEDLMFMPYNEKEVEDSQYNFLTDPCCCCPLNWATDEGVNDDCFTMG</sequence>
<feature type="domain" description="Initiator binding" evidence="2">
    <location>
        <begin position="21"/>
        <end position="145"/>
    </location>
</feature>
<name>A0ABR2I6X9_9EUKA</name>
<proteinExistence type="predicted"/>
<dbReference type="Pfam" id="PF10416">
    <property type="entry name" value="IBD"/>
    <property type="match status" value="1"/>
</dbReference>
<evidence type="ECO:0000259" key="2">
    <source>
        <dbReference type="Pfam" id="PF10416"/>
    </source>
</evidence>
<dbReference type="EMBL" id="JAPFFF010000019">
    <property type="protein sequence ID" value="KAK8858236.1"/>
    <property type="molecule type" value="Genomic_DNA"/>
</dbReference>
<protein>
    <recommendedName>
        <fullName evidence="2">Initiator binding domain-containing protein</fullName>
    </recommendedName>
</protein>
<organism evidence="3 4">
    <name type="scientific">Tritrichomonas musculus</name>
    <dbReference type="NCBI Taxonomy" id="1915356"/>
    <lineage>
        <taxon>Eukaryota</taxon>
        <taxon>Metamonada</taxon>
        <taxon>Parabasalia</taxon>
        <taxon>Tritrichomonadida</taxon>
        <taxon>Tritrichomonadidae</taxon>
        <taxon>Tritrichomonas</taxon>
    </lineage>
</organism>
<reference evidence="3 4" key="1">
    <citation type="submission" date="2024-04" db="EMBL/GenBank/DDBJ databases">
        <title>Tritrichomonas musculus Genome.</title>
        <authorList>
            <person name="Alves-Ferreira E."/>
            <person name="Grigg M."/>
            <person name="Lorenzi H."/>
            <person name="Galac M."/>
        </authorList>
    </citation>
    <scope>NUCLEOTIDE SEQUENCE [LARGE SCALE GENOMIC DNA]</scope>
    <source>
        <strain evidence="3 4">EAF2021</strain>
    </source>
</reference>
<comment type="caution">
    <text evidence="3">The sequence shown here is derived from an EMBL/GenBank/DDBJ whole genome shotgun (WGS) entry which is preliminary data.</text>
</comment>
<feature type="region of interest" description="Disordered" evidence="1">
    <location>
        <begin position="238"/>
        <end position="275"/>
    </location>
</feature>
<gene>
    <name evidence="3" type="ORF">M9Y10_013337</name>
</gene>
<feature type="compositionally biased region" description="Low complexity" evidence="1">
    <location>
        <begin position="246"/>
        <end position="270"/>
    </location>
</feature>
<keyword evidence="4" id="KW-1185">Reference proteome</keyword>
<evidence type="ECO:0000313" key="4">
    <source>
        <dbReference type="Proteomes" id="UP001470230"/>
    </source>
</evidence>
<dbReference type="Proteomes" id="UP001470230">
    <property type="component" value="Unassembled WGS sequence"/>
</dbReference>